<dbReference type="RefSeq" id="WP_377982993.1">
    <property type="nucleotide sequence ID" value="NZ_JBBKXZ010000001.1"/>
</dbReference>
<dbReference type="EMBL" id="JBBKXZ010000001">
    <property type="protein sequence ID" value="MFD3394118.1"/>
    <property type="molecule type" value="Genomic_DNA"/>
</dbReference>
<gene>
    <name evidence="1" type="ORF">U0R10_05750</name>
</gene>
<proteinExistence type="predicted"/>
<sequence length="206" mass="23865">MKFFIFERKQVKLMQFSTYFRLFKFSIITYVVIGSLMTGCNQDKGQGEEANDSMISQTESQKYWSSASKTFQKITLSDTAVVRNIRWLQSLSSLNEKIELSESQPTNGKSYSLYLDDSDLNFVDIVYLTNNQNQIIQVVFDIYVEDKTEANKLLDEFEQYFTVKFGQKRTVEKGSTWISKDKTNIHIENVSTPKDPGIKLTYSLIN</sequence>
<protein>
    <recommendedName>
        <fullName evidence="3">Lipoprotein</fullName>
    </recommendedName>
</protein>
<dbReference type="Proteomes" id="UP001598138">
    <property type="component" value="Unassembled WGS sequence"/>
</dbReference>
<evidence type="ECO:0000313" key="1">
    <source>
        <dbReference type="EMBL" id="MFD3394118.1"/>
    </source>
</evidence>
<reference evidence="1 2" key="1">
    <citation type="submission" date="2024-03" db="EMBL/GenBank/DDBJ databases">
        <title>Aquirufa genome sequencing.</title>
        <authorList>
            <person name="Pitt A."/>
            <person name="Hahn M.W."/>
        </authorList>
    </citation>
    <scope>NUCLEOTIDE SEQUENCE [LARGE SCALE GENOMIC DNA]</scope>
    <source>
        <strain evidence="1 2">OSTEICH-129V</strain>
    </source>
</reference>
<comment type="caution">
    <text evidence="1">The sequence shown here is derived from an EMBL/GenBank/DDBJ whole genome shotgun (WGS) entry which is preliminary data.</text>
</comment>
<name>A0ABW6DDW8_9BACT</name>
<organism evidence="1 2">
    <name type="scientific">Aquirufa avitistagni</name>
    <dbReference type="NCBI Taxonomy" id="3104728"/>
    <lineage>
        <taxon>Bacteria</taxon>
        <taxon>Pseudomonadati</taxon>
        <taxon>Bacteroidota</taxon>
        <taxon>Cytophagia</taxon>
        <taxon>Cytophagales</taxon>
        <taxon>Flectobacillaceae</taxon>
        <taxon>Aquirufa</taxon>
    </lineage>
</organism>
<accession>A0ABW6DDW8</accession>
<evidence type="ECO:0008006" key="3">
    <source>
        <dbReference type="Google" id="ProtNLM"/>
    </source>
</evidence>
<keyword evidence="2" id="KW-1185">Reference proteome</keyword>
<evidence type="ECO:0000313" key="2">
    <source>
        <dbReference type="Proteomes" id="UP001598138"/>
    </source>
</evidence>